<dbReference type="EMBL" id="JAIQCV010000007">
    <property type="protein sequence ID" value="KAH1082742.1"/>
    <property type="molecule type" value="Genomic_DNA"/>
</dbReference>
<dbReference type="Pfam" id="PF10536">
    <property type="entry name" value="PMD"/>
    <property type="match status" value="1"/>
</dbReference>
<dbReference type="OrthoDB" id="1936739at2759"/>
<proteinExistence type="predicted"/>
<protein>
    <recommendedName>
        <fullName evidence="1">Aminotransferase-like plant mobile domain-containing protein</fullName>
    </recommendedName>
</protein>
<reference evidence="2 3" key="1">
    <citation type="journal article" date="2021" name="Plant Biotechnol. J.">
        <title>Multi-omics assisted identification of the key and species-specific regulatory components of drought-tolerant mechanisms in Gossypium stocksii.</title>
        <authorList>
            <person name="Yu D."/>
            <person name="Ke L."/>
            <person name="Zhang D."/>
            <person name="Wu Y."/>
            <person name="Sun Y."/>
            <person name="Mei J."/>
            <person name="Sun J."/>
            <person name="Sun Y."/>
        </authorList>
    </citation>
    <scope>NUCLEOTIDE SEQUENCE [LARGE SCALE GENOMIC DNA]</scope>
    <source>
        <strain evidence="3">cv. E1</strain>
        <tissue evidence="2">Leaf</tissue>
    </source>
</reference>
<feature type="domain" description="Aminotransferase-like plant mobile" evidence="1">
    <location>
        <begin position="1"/>
        <end position="57"/>
    </location>
</feature>
<sequence>MPNNTSNRVHLKYLPLLEDFYRAGSYSWGSAVLAALYYELCRATEHGWVHAEAHMWCINTLVLNFSTVEWYNDD</sequence>
<dbReference type="InterPro" id="IPR019557">
    <property type="entry name" value="AminoTfrase-like_pln_mobile"/>
</dbReference>
<dbReference type="AlphaFoldDB" id="A0A9D3VHR1"/>
<dbReference type="PANTHER" id="PTHR46033:SF8">
    <property type="entry name" value="PROTEIN MAINTENANCE OF MERISTEMS-LIKE"/>
    <property type="match status" value="1"/>
</dbReference>
<comment type="caution">
    <text evidence="2">The sequence shown here is derived from an EMBL/GenBank/DDBJ whole genome shotgun (WGS) entry which is preliminary data.</text>
</comment>
<dbReference type="PANTHER" id="PTHR46033">
    <property type="entry name" value="PROTEIN MAIN-LIKE 2"/>
    <property type="match status" value="1"/>
</dbReference>
<evidence type="ECO:0000259" key="1">
    <source>
        <dbReference type="Pfam" id="PF10536"/>
    </source>
</evidence>
<evidence type="ECO:0000313" key="3">
    <source>
        <dbReference type="Proteomes" id="UP000828251"/>
    </source>
</evidence>
<accession>A0A9D3VHR1</accession>
<dbReference type="Proteomes" id="UP000828251">
    <property type="component" value="Unassembled WGS sequence"/>
</dbReference>
<gene>
    <name evidence="2" type="ORF">J1N35_022503</name>
</gene>
<evidence type="ECO:0000313" key="2">
    <source>
        <dbReference type="EMBL" id="KAH1082742.1"/>
    </source>
</evidence>
<keyword evidence="3" id="KW-1185">Reference proteome</keyword>
<name>A0A9D3VHR1_9ROSI</name>
<dbReference type="InterPro" id="IPR044824">
    <property type="entry name" value="MAIN-like"/>
</dbReference>
<dbReference type="GO" id="GO:0010073">
    <property type="term" value="P:meristem maintenance"/>
    <property type="evidence" value="ECO:0007669"/>
    <property type="project" value="InterPro"/>
</dbReference>
<organism evidence="2 3">
    <name type="scientific">Gossypium stocksii</name>
    <dbReference type="NCBI Taxonomy" id="47602"/>
    <lineage>
        <taxon>Eukaryota</taxon>
        <taxon>Viridiplantae</taxon>
        <taxon>Streptophyta</taxon>
        <taxon>Embryophyta</taxon>
        <taxon>Tracheophyta</taxon>
        <taxon>Spermatophyta</taxon>
        <taxon>Magnoliopsida</taxon>
        <taxon>eudicotyledons</taxon>
        <taxon>Gunneridae</taxon>
        <taxon>Pentapetalae</taxon>
        <taxon>rosids</taxon>
        <taxon>malvids</taxon>
        <taxon>Malvales</taxon>
        <taxon>Malvaceae</taxon>
        <taxon>Malvoideae</taxon>
        <taxon>Gossypium</taxon>
    </lineage>
</organism>